<evidence type="ECO:0000313" key="2">
    <source>
        <dbReference type="Proteomes" id="UP000828390"/>
    </source>
</evidence>
<reference evidence="1" key="2">
    <citation type="submission" date="2020-11" db="EMBL/GenBank/DDBJ databases">
        <authorList>
            <person name="McCartney M.A."/>
            <person name="Auch B."/>
            <person name="Kono T."/>
            <person name="Mallez S."/>
            <person name="Becker A."/>
            <person name="Gohl D.M."/>
            <person name="Silverstein K.A.T."/>
            <person name="Koren S."/>
            <person name="Bechman K.B."/>
            <person name="Herman A."/>
            <person name="Abrahante J.E."/>
            <person name="Garbe J."/>
        </authorList>
    </citation>
    <scope>NUCLEOTIDE SEQUENCE</scope>
    <source>
        <strain evidence="1">Duluth1</strain>
        <tissue evidence="1">Whole animal</tissue>
    </source>
</reference>
<organism evidence="1 2">
    <name type="scientific">Dreissena polymorpha</name>
    <name type="common">Zebra mussel</name>
    <name type="synonym">Mytilus polymorpha</name>
    <dbReference type="NCBI Taxonomy" id="45954"/>
    <lineage>
        <taxon>Eukaryota</taxon>
        <taxon>Metazoa</taxon>
        <taxon>Spiralia</taxon>
        <taxon>Lophotrochozoa</taxon>
        <taxon>Mollusca</taxon>
        <taxon>Bivalvia</taxon>
        <taxon>Autobranchia</taxon>
        <taxon>Heteroconchia</taxon>
        <taxon>Euheterodonta</taxon>
        <taxon>Imparidentia</taxon>
        <taxon>Neoheterodontei</taxon>
        <taxon>Myida</taxon>
        <taxon>Dreissenoidea</taxon>
        <taxon>Dreissenidae</taxon>
        <taxon>Dreissena</taxon>
    </lineage>
</organism>
<reference evidence="1" key="1">
    <citation type="journal article" date="2019" name="bioRxiv">
        <title>The Genome of the Zebra Mussel, Dreissena polymorpha: A Resource for Invasive Species Research.</title>
        <authorList>
            <person name="McCartney M.A."/>
            <person name="Auch B."/>
            <person name="Kono T."/>
            <person name="Mallez S."/>
            <person name="Zhang Y."/>
            <person name="Obille A."/>
            <person name="Becker A."/>
            <person name="Abrahante J.E."/>
            <person name="Garbe J."/>
            <person name="Badalamenti J.P."/>
            <person name="Herman A."/>
            <person name="Mangelson H."/>
            <person name="Liachko I."/>
            <person name="Sullivan S."/>
            <person name="Sone E.D."/>
            <person name="Koren S."/>
            <person name="Silverstein K.A.T."/>
            <person name="Beckman K.B."/>
            <person name="Gohl D.M."/>
        </authorList>
    </citation>
    <scope>NUCLEOTIDE SEQUENCE</scope>
    <source>
        <strain evidence="1">Duluth1</strain>
        <tissue evidence="1">Whole animal</tissue>
    </source>
</reference>
<dbReference type="Proteomes" id="UP000828390">
    <property type="component" value="Unassembled WGS sequence"/>
</dbReference>
<proteinExistence type="predicted"/>
<gene>
    <name evidence="1" type="ORF">DPMN_123369</name>
</gene>
<sequence>MHCLLTSALEWTDFRRPLLIWDHSEGDWGLVETGSYRRCCSIQFTGVGFRNARAGDFSQRLL</sequence>
<keyword evidence="2" id="KW-1185">Reference proteome</keyword>
<evidence type="ECO:0000313" key="1">
    <source>
        <dbReference type="EMBL" id="KAH3821604.1"/>
    </source>
</evidence>
<dbReference type="EMBL" id="JAIWYP010000005">
    <property type="protein sequence ID" value="KAH3821604.1"/>
    <property type="molecule type" value="Genomic_DNA"/>
</dbReference>
<name>A0A9D4GQR3_DREPO</name>
<comment type="caution">
    <text evidence="1">The sequence shown here is derived from an EMBL/GenBank/DDBJ whole genome shotgun (WGS) entry which is preliminary data.</text>
</comment>
<accession>A0A9D4GQR3</accession>
<protein>
    <submittedName>
        <fullName evidence="1">Uncharacterized protein</fullName>
    </submittedName>
</protein>
<dbReference type="AlphaFoldDB" id="A0A9D4GQR3"/>